<keyword evidence="7" id="KW-0812">Transmembrane</keyword>
<dbReference type="InterPro" id="IPR017181">
    <property type="entry name" value="Sig_transdc_His_kin_CHASE2"/>
</dbReference>
<feature type="transmembrane region" description="Helical" evidence="7">
    <location>
        <begin position="332"/>
        <end position="354"/>
    </location>
</feature>
<keyword evidence="6" id="KW-0902">Two-component regulatory system</keyword>
<keyword evidence="5" id="KW-0418">Kinase</keyword>
<dbReference type="PRINTS" id="PR00344">
    <property type="entry name" value="BCTRLSENSOR"/>
</dbReference>
<evidence type="ECO:0000313" key="10">
    <source>
        <dbReference type="EMBL" id="VEF74307.1"/>
    </source>
</evidence>
<dbReference type="InterPro" id="IPR050351">
    <property type="entry name" value="BphY/WalK/GraS-like"/>
</dbReference>
<evidence type="ECO:0000256" key="7">
    <source>
        <dbReference type="SAM" id="Phobius"/>
    </source>
</evidence>
<dbReference type="RefSeq" id="WP_124325475.1">
    <property type="nucleotide sequence ID" value="NZ_CP118142.1"/>
</dbReference>
<gene>
    <name evidence="10" type="primary">phoR_2</name>
    <name evidence="10" type="ORF">NCTC7357_02601</name>
</gene>
<dbReference type="SUPFAM" id="SSF47384">
    <property type="entry name" value="Homodimeric domain of signal transducing histidine kinase"/>
    <property type="match status" value="1"/>
</dbReference>
<evidence type="ECO:0000256" key="6">
    <source>
        <dbReference type="ARBA" id="ARBA00023012"/>
    </source>
</evidence>
<dbReference type="PANTHER" id="PTHR45453">
    <property type="entry name" value="PHOSPHATE REGULON SENSOR PROTEIN PHOR"/>
    <property type="match status" value="1"/>
</dbReference>
<dbReference type="PROSITE" id="PS50109">
    <property type="entry name" value="HIS_KIN"/>
    <property type="match status" value="1"/>
</dbReference>
<dbReference type="SMART" id="SM00387">
    <property type="entry name" value="HATPase_c"/>
    <property type="match status" value="1"/>
</dbReference>
<evidence type="ECO:0000256" key="4">
    <source>
        <dbReference type="ARBA" id="ARBA00022679"/>
    </source>
</evidence>
<dbReference type="InterPro" id="IPR003661">
    <property type="entry name" value="HisK_dim/P_dom"/>
</dbReference>
<dbReference type="AlphaFoldDB" id="A0AAX3FUZ5"/>
<dbReference type="PIRSF" id="PIRSF037347">
    <property type="entry name" value="STHK_CHASE2_PAS_prd"/>
    <property type="match status" value="1"/>
</dbReference>
<dbReference type="Proteomes" id="UP000277437">
    <property type="component" value="Chromosome"/>
</dbReference>
<organism evidence="10 11">
    <name type="scientific">Pseudomonas chlororaphis</name>
    <dbReference type="NCBI Taxonomy" id="587753"/>
    <lineage>
        <taxon>Bacteria</taxon>
        <taxon>Pseudomonadati</taxon>
        <taxon>Pseudomonadota</taxon>
        <taxon>Gammaproteobacteria</taxon>
        <taxon>Pseudomonadales</taxon>
        <taxon>Pseudomonadaceae</taxon>
        <taxon>Pseudomonas</taxon>
    </lineage>
</organism>
<keyword evidence="7" id="KW-0472">Membrane</keyword>
<dbReference type="Pfam" id="PF05226">
    <property type="entry name" value="CHASE2"/>
    <property type="match status" value="1"/>
</dbReference>
<dbReference type="GO" id="GO:0005886">
    <property type="term" value="C:plasma membrane"/>
    <property type="evidence" value="ECO:0007669"/>
    <property type="project" value="TreeGrafter"/>
</dbReference>
<dbReference type="SUPFAM" id="SSF55874">
    <property type="entry name" value="ATPase domain of HSP90 chaperone/DNA topoisomerase II/histidine kinase"/>
    <property type="match status" value="1"/>
</dbReference>
<dbReference type="InterPro" id="IPR003594">
    <property type="entry name" value="HATPase_dom"/>
</dbReference>
<protein>
    <recommendedName>
        <fullName evidence="2">histidine kinase</fullName>
        <ecNumber evidence="2">2.7.13.3</ecNumber>
    </recommendedName>
</protein>
<dbReference type="GO" id="GO:0004721">
    <property type="term" value="F:phosphoprotein phosphatase activity"/>
    <property type="evidence" value="ECO:0007669"/>
    <property type="project" value="TreeGrafter"/>
</dbReference>
<evidence type="ECO:0000256" key="2">
    <source>
        <dbReference type="ARBA" id="ARBA00012438"/>
    </source>
</evidence>
<dbReference type="CDD" id="cd00082">
    <property type="entry name" value="HisKA"/>
    <property type="match status" value="1"/>
</dbReference>
<evidence type="ECO:0000313" key="11">
    <source>
        <dbReference type="Proteomes" id="UP000277437"/>
    </source>
</evidence>
<dbReference type="InterPro" id="IPR004358">
    <property type="entry name" value="Sig_transdc_His_kin-like_C"/>
</dbReference>
<reference evidence="10 11" key="1">
    <citation type="submission" date="2018-12" db="EMBL/GenBank/DDBJ databases">
        <authorList>
            <consortium name="Pathogen Informatics"/>
        </authorList>
    </citation>
    <scope>NUCLEOTIDE SEQUENCE [LARGE SCALE GENOMIC DNA]</scope>
    <source>
        <strain evidence="10 11">NCTC7357</strain>
    </source>
</reference>
<evidence type="ECO:0000256" key="3">
    <source>
        <dbReference type="ARBA" id="ARBA00022553"/>
    </source>
</evidence>
<dbReference type="InterPro" id="IPR036097">
    <property type="entry name" value="HisK_dim/P_sf"/>
</dbReference>
<comment type="catalytic activity">
    <reaction evidence="1">
        <text>ATP + protein L-histidine = ADP + protein N-phospho-L-histidine.</text>
        <dbReference type="EC" id="2.7.13.3"/>
    </reaction>
</comment>
<evidence type="ECO:0000259" key="9">
    <source>
        <dbReference type="PROSITE" id="PS50112"/>
    </source>
</evidence>
<feature type="domain" description="Histidine kinase" evidence="8">
    <location>
        <begin position="562"/>
        <end position="775"/>
    </location>
</feature>
<dbReference type="GO" id="GO:0016036">
    <property type="term" value="P:cellular response to phosphate starvation"/>
    <property type="evidence" value="ECO:0007669"/>
    <property type="project" value="TreeGrafter"/>
</dbReference>
<accession>A0AAX3FUZ5</accession>
<dbReference type="InterPro" id="IPR000014">
    <property type="entry name" value="PAS"/>
</dbReference>
<feature type="transmembrane region" description="Helical" evidence="7">
    <location>
        <begin position="304"/>
        <end position="325"/>
    </location>
</feature>
<name>A0AAX3FUZ5_9PSED</name>
<feature type="domain" description="PAS" evidence="9">
    <location>
        <begin position="427"/>
        <end position="463"/>
    </location>
</feature>
<dbReference type="GO" id="GO:0000155">
    <property type="term" value="F:phosphorelay sensor kinase activity"/>
    <property type="evidence" value="ECO:0007669"/>
    <property type="project" value="InterPro"/>
</dbReference>
<evidence type="ECO:0000256" key="5">
    <source>
        <dbReference type="ARBA" id="ARBA00022777"/>
    </source>
</evidence>
<dbReference type="EC" id="2.7.13.3" evidence="2"/>
<keyword evidence="7" id="KW-1133">Transmembrane helix</keyword>
<dbReference type="InterPro" id="IPR005467">
    <property type="entry name" value="His_kinase_dom"/>
</dbReference>
<evidence type="ECO:0000256" key="1">
    <source>
        <dbReference type="ARBA" id="ARBA00000085"/>
    </source>
</evidence>
<proteinExistence type="predicted"/>
<dbReference type="EMBL" id="LR134334">
    <property type="protein sequence ID" value="VEF74307.1"/>
    <property type="molecule type" value="Genomic_DNA"/>
</dbReference>
<keyword evidence="4 10" id="KW-0808">Transferase</keyword>
<dbReference type="InterPro" id="IPR007890">
    <property type="entry name" value="CHASE2"/>
</dbReference>
<dbReference type="Pfam" id="PF02518">
    <property type="entry name" value="HATPase_c"/>
    <property type="match status" value="1"/>
</dbReference>
<keyword evidence="3" id="KW-0597">Phosphoprotein</keyword>
<sequence length="775" mass="86025">MLSVQLLFRKTLQEGIIIALLLLPAVGYVATFSQWQLDRLIYDKLAPLMSSPLDPRILLITIDDASINAIGRWPWTRDLHTQLLEKLAPLTPTVVLYDVIFTEPDSNPETDRRLGAAMAKVAHVVVPTLREANPVLDQAPRFLSPIKPVLEGTQAVGHIYVPTGIDGVVRQVYLKEGNAEGQRNLLTWQAYAATFAPDQQPVMPEICCARDLGGQWFGWNEVLIPFSKKPSSVPSVSFSSVLNGEVPDELLRNRIILVGVTASGLGDRHPTPLSTSSGNMPGIVLHAHLLNGFLHQHLVKTTPIWMNISLSTLSVLAVLAMLSTFRLRRTFLVCLGMIIARLMLSLALLTLGWWSAPGASLAGILAAYLFWSWRRLNALVVYFGVELDRMELERKGQPAPPKPVFRGDELVGRALALESMITHIRDSQRFIAQSLDSLPLAIFVTDLDGQVRLANLSAATLEGKSGSLSSSLIGQDIFQILRDLKPQTDPSSPLCIPPWAQGATSVEQLAGQIIHTPSKRIFKMQLAHLDTEKSEHIGWLLVLLEFTVEYLAQEQRDSMLRFLSHDLRAPQSAILALLEMQQKVKEPMPVGELRRHIEQQVRRTLSLTDGFMELDEAKSKALVFESVFVGAIVLDAIDQAWLPAQHKGIRIKHRFIDDETCVINGCRELLTRAIFNLLENAVKYSGQDTVVYIELMLQETAIVLTIRDEGQGIAEEDLPHLFDEFRQFGTGNKRGNGYGLGMAFVNSVIQRHSARIECTSSLGVGTIFKLIFRGS</sequence>
<dbReference type="PANTHER" id="PTHR45453:SF1">
    <property type="entry name" value="PHOSPHATE REGULON SENSOR PROTEIN PHOR"/>
    <property type="match status" value="1"/>
</dbReference>
<dbReference type="Gene3D" id="1.10.287.130">
    <property type="match status" value="1"/>
</dbReference>
<dbReference type="Gene3D" id="3.30.450.20">
    <property type="entry name" value="PAS domain"/>
    <property type="match status" value="1"/>
</dbReference>
<dbReference type="SMART" id="SM01080">
    <property type="entry name" value="CHASE2"/>
    <property type="match status" value="1"/>
</dbReference>
<dbReference type="PROSITE" id="PS50112">
    <property type="entry name" value="PAS"/>
    <property type="match status" value="1"/>
</dbReference>
<evidence type="ECO:0000259" key="8">
    <source>
        <dbReference type="PROSITE" id="PS50109"/>
    </source>
</evidence>
<dbReference type="Gene3D" id="3.30.565.10">
    <property type="entry name" value="Histidine kinase-like ATPase, C-terminal domain"/>
    <property type="match status" value="1"/>
</dbReference>
<dbReference type="InterPro" id="IPR036890">
    <property type="entry name" value="HATPase_C_sf"/>
</dbReference>